<organism evidence="1">
    <name type="scientific">marine sediment metagenome</name>
    <dbReference type="NCBI Taxonomy" id="412755"/>
    <lineage>
        <taxon>unclassified sequences</taxon>
        <taxon>metagenomes</taxon>
        <taxon>ecological metagenomes</taxon>
    </lineage>
</organism>
<comment type="caution">
    <text evidence="1">The sequence shown here is derived from an EMBL/GenBank/DDBJ whole genome shotgun (WGS) entry which is preliminary data.</text>
</comment>
<dbReference type="EMBL" id="LAZR01000755">
    <property type="protein sequence ID" value="KKN58579.1"/>
    <property type="molecule type" value="Genomic_DNA"/>
</dbReference>
<proteinExistence type="predicted"/>
<reference evidence="1" key="1">
    <citation type="journal article" date="2015" name="Nature">
        <title>Complex archaea that bridge the gap between prokaryotes and eukaryotes.</title>
        <authorList>
            <person name="Spang A."/>
            <person name="Saw J.H."/>
            <person name="Jorgensen S.L."/>
            <person name="Zaremba-Niedzwiedzka K."/>
            <person name="Martijn J."/>
            <person name="Lind A.E."/>
            <person name="van Eijk R."/>
            <person name="Schleper C."/>
            <person name="Guy L."/>
            <person name="Ettema T.J."/>
        </authorList>
    </citation>
    <scope>NUCLEOTIDE SEQUENCE</scope>
</reference>
<accession>A0A0F9RUW7</accession>
<sequence length="21" mass="2451">MNIRTADKISKELERLVFTGE</sequence>
<evidence type="ECO:0000313" key="1">
    <source>
        <dbReference type="EMBL" id="KKN58579.1"/>
    </source>
</evidence>
<name>A0A0F9RUW7_9ZZZZ</name>
<feature type="non-terminal residue" evidence="1">
    <location>
        <position position="21"/>
    </location>
</feature>
<dbReference type="AlphaFoldDB" id="A0A0F9RUW7"/>
<gene>
    <name evidence="1" type="ORF">LCGC14_0550440</name>
</gene>
<protein>
    <submittedName>
        <fullName evidence="1">Uncharacterized protein</fullName>
    </submittedName>
</protein>